<dbReference type="Pfam" id="PF02826">
    <property type="entry name" value="2-Hacid_dh_C"/>
    <property type="match status" value="1"/>
</dbReference>
<keyword evidence="3" id="KW-0520">NAD</keyword>
<dbReference type="InterPro" id="IPR036291">
    <property type="entry name" value="NAD(P)-bd_dom_sf"/>
</dbReference>
<evidence type="ECO:0000313" key="7">
    <source>
        <dbReference type="EMBL" id="WZV97379.1"/>
    </source>
</evidence>
<sequence length="320" mass="34028">MKIVVLDGGVLNPGDLSWGGLEQLGEVAVYDNSAPDQVVERLKDADVAISNKVALGESLFSQCPNLKFIGVTATGYNIVDLDAACAHNIAVSNVPTYGTSTVAQFTTALMLELCNRVGEHDVDVHAGGWSKSSDWCYWLRPMIEVTGKNVGIIGYGRIGQAFGAVAQALGMNVLACSEGPQNAPENPQLRYVDLETLYAEADVISLHCPLTPETKGMINRAALQKMKKSVLLLNASRGDLVNEADLAEALNEGRIAGAAVDVLSKEPPSADNPLLSAKNCIITPHIAWASVEARGRILSTTVDNVKAFISGVSQNRVDQK</sequence>
<reference evidence="7 8" key="1">
    <citation type="submission" date="2024-04" db="EMBL/GenBank/DDBJ databases">
        <title>Kosakonia calanthae sp. nov., a halophilic bacterium isolated from leaves of Calanthe tiplacata.</title>
        <authorList>
            <person name="Wu P."/>
        </authorList>
    </citation>
    <scope>NUCLEOTIDE SEQUENCE [LARGE SCALE GENOMIC DNA]</scope>
    <source>
        <strain evidence="7 8">BYX6</strain>
    </source>
</reference>
<comment type="similarity">
    <text evidence="1 4">Belongs to the D-isomer specific 2-hydroxyacid dehydrogenase family.</text>
</comment>
<evidence type="ECO:0000259" key="6">
    <source>
        <dbReference type="Pfam" id="PF02826"/>
    </source>
</evidence>
<evidence type="ECO:0000256" key="3">
    <source>
        <dbReference type="ARBA" id="ARBA00023027"/>
    </source>
</evidence>
<dbReference type="Gene3D" id="3.40.50.720">
    <property type="entry name" value="NAD(P)-binding Rossmann-like Domain"/>
    <property type="match status" value="2"/>
</dbReference>
<dbReference type="SUPFAM" id="SSF52283">
    <property type="entry name" value="Formate/glycerate dehydrogenase catalytic domain-like"/>
    <property type="match status" value="1"/>
</dbReference>
<dbReference type="InterPro" id="IPR029752">
    <property type="entry name" value="D-isomer_DH_CS1"/>
</dbReference>
<feature type="domain" description="D-isomer specific 2-hydroxyacid dehydrogenase NAD-binding" evidence="6">
    <location>
        <begin position="108"/>
        <end position="287"/>
    </location>
</feature>
<dbReference type="PANTHER" id="PTHR43761">
    <property type="entry name" value="D-ISOMER SPECIFIC 2-HYDROXYACID DEHYDROGENASE FAMILY PROTEIN (AFU_ORTHOLOGUE AFUA_1G13630)"/>
    <property type="match status" value="1"/>
</dbReference>
<evidence type="ECO:0000259" key="5">
    <source>
        <dbReference type="Pfam" id="PF00389"/>
    </source>
</evidence>
<name>A0ABZ3B2F9_9ENTR</name>
<dbReference type="PROSITE" id="PS00670">
    <property type="entry name" value="D_2_HYDROXYACID_DH_2"/>
    <property type="match status" value="1"/>
</dbReference>
<keyword evidence="8" id="KW-1185">Reference proteome</keyword>
<dbReference type="RefSeq" id="WP_342321986.1">
    <property type="nucleotide sequence ID" value="NZ_CP151800.1"/>
</dbReference>
<evidence type="ECO:0000256" key="2">
    <source>
        <dbReference type="ARBA" id="ARBA00023002"/>
    </source>
</evidence>
<dbReference type="PROSITE" id="PS00671">
    <property type="entry name" value="D_2_HYDROXYACID_DH_3"/>
    <property type="match status" value="1"/>
</dbReference>
<dbReference type="InterPro" id="IPR006140">
    <property type="entry name" value="D-isomer_DH_NAD-bd"/>
</dbReference>
<evidence type="ECO:0000256" key="1">
    <source>
        <dbReference type="ARBA" id="ARBA00005854"/>
    </source>
</evidence>
<dbReference type="CDD" id="cd12162">
    <property type="entry name" value="2-Hacid_dh_4"/>
    <property type="match status" value="1"/>
</dbReference>
<accession>A0ABZ3B2F9</accession>
<dbReference type="InterPro" id="IPR050418">
    <property type="entry name" value="D-iso_2-hydroxyacid_DH_PdxB"/>
</dbReference>
<dbReference type="SUPFAM" id="SSF51735">
    <property type="entry name" value="NAD(P)-binding Rossmann-fold domains"/>
    <property type="match status" value="1"/>
</dbReference>
<evidence type="ECO:0000313" key="8">
    <source>
        <dbReference type="Proteomes" id="UP001466893"/>
    </source>
</evidence>
<proteinExistence type="inferred from homology"/>
<dbReference type="InterPro" id="IPR006139">
    <property type="entry name" value="D-isomer_2_OHA_DH_cat_dom"/>
</dbReference>
<dbReference type="Pfam" id="PF00389">
    <property type="entry name" value="2-Hacid_dh"/>
    <property type="match status" value="1"/>
</dbReference>
<dbReference type="PROSITE" id="PS00065">
    <property type="entry name" value="D_2_HYDROXYACID_DH_1"/>
    <property type="match status" value="1"/>
</dbReference>
<feature type="domain" description="D-isomer specific 2-hydroxyacid dehydrogenase catalytic" evidence="5">
    <location>
        <begin position="22"/>
        <end position="317"/>
    </location>
</feature>
<dbReference type="InterPro" id="IPR029753">
    <property type="entry name" value="D-isomer_DH_CS"/>
</dbReference>
<gene>
    <name evidence="7" type="ORF">AAEY27_17160</name>
</gene>
<dbReference type="EMBL" id="CP151800">
    <property type="protein sequence ID" value="WZV97379.1"/>
    <property type="molecule type" value="Genomic_DNA"/>
</dbReference>
<organism evidence="7 8">
    <name type="scientific">Kosakonia calanthes</name>
    <dbReference type="NCBI Taxonomy" id="3139408"/>
    <lineage>
        <taxon>Bacteria</taxon>
        <taxon>Pseudomonadati</taxon>
        <taxon>Pseudomonadota</taxon>
        <taxon>Gammaproteobacteria</taxon>
        <taxon>Enterobacterales</taxon>
        <taxon>Enterobacteriaceae</taxon>
        <taxon>Kosakonia</taxon>
    </lineage>
</organism>
<protein>
    <submittedName>
        <fullName evidence="7">D-2-hydroxyacid dehydrogenase</fullName>
    </submittedName>
</protein>
<keyword evidence="2 4" id="KW-0560">Oxidoreductase</keyword>
<dbReference type="Proteomes" id="UP001466893">
    <property type="component" value="Chromosome"/>
</dbReference>
<dbReference type="PANTHER" id="PTHR43761:SF1">
    <property type="entry name" value="D-ISOMER SPECIFIC 2-HYDROXYACID DEHYDROGENASE CATALYTIC DOMAIN-CONTAINING PROTEIN-RELATED"/>
    <property type="match status" value="1"/>
</dbReference>
<evidence type="ECO:0000256" key="4">
    <source>
        <dbReference type="RuleBase" id="RU003719"/>
    </source>
</evidence>